<dbReference type="PANTHER" id="PTHR43654:SF3">
    <property type="entry name" value="GLUTAMATE 5-KINASE"/>
    <property type="match status" value="1"/>
</dbReference>
<proteinExistence type="inferred from homology"/>
<dbReference type="EC" id="2.7.2.11" evidence="8"/>
<dbReference type="InterPro" id="IPR001048">
    <property type="entry name" value="Asp/Glu/Uridylate_kinase"/>
</dbReference>
<dbReference type="GO" id="GO:0055129">
    <property type="term" value="P:L-proline biosynthetic process"/>
    <property type="evidence" value="ECO:0007669"/>
    <property type="project" value="UniProtKB-UniRule"/>
</dbReference>
<dbReference type="PANTHER" id="PTHR43654">
    <property type="entry name" value="GLUTAMATE 5-KINASE"/>
    <property type="match status" value="1"/>
</dbReference>
<dbReference type="Gene3D" id="3.40.1160.10">
    <property type="entry name" value="Acetylglutamate kinase-like"/>
    <property type="match status" value="1"/>
</dbReference>
<feature type="binding site" evidence="8">
    <location>
        <position position="51"/>
    </location>
    <ligand>
        <name>substrate</name>
    </ligand>
</feature>
<keyword evidence="11" id="KW-1185">Reference proteome</keyword>
<keyword evidence="2 8" id="KW-0028">Amino-acid biosynthesis</keyword>
<keyword evidence="1 8" id="KW-0963">Cytoplasm</keyword>
<keyword evidence="5 8" id="KW-0547">Nucleotide-binding</keyword>
<dbReference type="NCBIfam" id="TIGR01027">
    <property type="entry name" value="proB"/>
    <property type="match status" value="1"/>
</dbReference>
<evidence type="ECO:0000313" key="10">
    <source>
        <dbReference type="EMBL" id="KCZ87246.1"/>
    </source>
</evidence>
<evidence type="ECO:0000256" key="4">
    <source>
        <dbReference type="ARBA" id="ARBA00022679"/>
    </source>
</evidence>
<dbReference type="InterPro" id="IPR036393">
    <property type="entry name" value="AceGlu_kinase-like_sf"/>
</dbReference>
<keyword evidence="4 8" id="KW-0808">Transferase</keyword>
<dbReference type="GO" id="GO:0004349">
    <property type="term" value="F:glutamate 5-kinase activity"/>
    <property type="evidence" value="ECO:0007669"/>
    <property type="project" value="UniProtKB-UniRule"/>
</dbReference>
<comment type="subcellular location">
    <subcellularLocation>
        <location evidence="8">Cytoplasm</location>
    </subcellularLocation>
</comment>
<dbReference type="Pfam" id="PF01472">
    <property type="entry name" value="PUA"/>
    <property type="match status" value="1"/>
</dbReference>
<feature type="binding site" evidence="8">
    <location>
        <position position="138"/>
    </location>
    <ligand>
        <name>substrate</name>
    </ligand>
</feature>
<dbReference type="GO" id="GO:0005829">
    <property type="term" value="C:cytosol"/>
    <property type="evidence" value="ECO:0007669"/>
    <property type="project" value="TreeGrafter"/>
</dbReference>
<dbReference type="InterPro" id="IPR015947">
    <property type="entry name" value="PUA-like_sf"/>
</dbReference>
<evidence type="ECO:0000256" key="8">
    <source>
        <dbReference type="HAMAP-Rule" id="MF_00456"/>
    </source>
</evidence>
<dbReference type="PIRSF" id="PIRSF000729">
    <property type="entry name" value="GK"/>
    <property type="match status" value="1"/>
</dbReference>
<sequence length="387" mass="42343">MPKSKRIVIKIGSSLLANEEMLTPRWAFIQQLLGDVKTLRDQGYEVLICSSGAVALGLSTIGESPETAGLRDKQAAAACGMPILLNAYKQVAHEYSFDIAQVLVTLKDLEDRRRFLNTKNTVHRLIRAGITPIVNENDSITTEEIRVGDNDRLAAKVAQMVQAETLIILTSVDGLYDRNPEEPGAQLVETVNDVNEFLEVTKSVSSLGTGGMLTKMQAANMAQNSGCTTLIGNGEAENPVTSLLDGSRKHTRCVAHAKPATDWTAWLTDRLQMAGSIVVPADAAEALCNGERGLLRQDIQSIQGTFVRGDVLHIYDEDGNERARGLANFTAEETIILARNKEIPAKQLLGFQTNATIVSRDNIVVLDDRHIQWDTPPEDELEQIQDT</sequence>
<protein>
    <recommendedName>
        <fullName evidence="8">Glutamate 5-kinase</fullName>
        <ecNumber evidence="8">2.7.2.11</ecNumber>
    </recommendedName>
    <alternativeName>
        <fullName evidence="8">Gamma-glutamyl kinase</fullName>
        <shortName evidence="8">GK</shortName>
    </alternativeName>
</protein>
<feature type="domain" description="PUA" evidence="9">
    <location>
        <begin position="275"/>
        <end position="352"/>
    </location>
</feature>
<dbReference type="HAMAP" id="MF_00456">
    <property type="entry name" value="ProB"/>
    <property type="match status" value="1"/>
</dbReference>
<dbReference type="InterPro" id="IPR019797">
    <property type="entry name" value="Glutamate_5-kinase_CS"/>
</dbReference>
<comment type="similarity">
    <text evidence="8">Belongs to the glutamate 5-kinase family.</text>
</comment>
<evidence type="ECO:0000256" key="7">
    <source>
        <dbReference type="ARBA" id="ARBA00022840"/>
    </source>
</evidence>
<dbReference type="eggNOG" id="COG0263">
    <property type="taxonomic scope" value="Bacteria"/>
</dbReference>
<feature type="binding site" evidence="8">
    <location>
        <position position="10"/>
    </location>
    <ligand>
        <name>ATP</name>
        <dbReference type="ChEBI" id="CHEBI:30616"/>
    </ligand>
</feature>
<feature type="binding site" evidence="8">
    <location>
        <position position="150"/>
    </location>
    <ligand>
        <name>substrate</name>
    </ligand>
</feature>
<dbReference type="InterPro" id="IPR002478">
    <property type="entry name" value="PUA"/>
</dbReference>
<dbReference type="InterPro" id="IPR005715">
    <property type="entry name" value="Glu_5kinase/COase_Synthase"/>
</dbReference>
<name>A0A059F9L0_9PROT</name>
<evidence type="ECO:0000256" key="2">
    <source>
        <dbReference type="ARBA" id="ARBA00022605"/>
    </source>
</evidence>
<reference evidence="10 11" key="1">
    <citation type="journal article" date="2014" name="Antonie Van Leeuwenhoek">
        <title>Hyphomonas beringensis sp. nov. and Hyphomonas chukchiensis sp. nov., isolated from surface seawater of the Bering Sea and Chukchi Sea.</title>
        <authorList>
            <person name="Li C."/>
            <person name="Lai Q."/>
            <person name="Li G."/>
            <person name="Dong C."/>
            <person name="Wang J."/>
            <person name="Liao Y."/>
            <person name="Shao Z."/>
        </authorList>
    </citation>
    <scope>NUCLEOTIDE SEQUENCE [LARGE SCALE GENOMIC DNA]</scope>
    <source>
        <strain evidence="10 11">VP2</strain>
    </source>
</reference>
<evidence type="ECO:0000256" key="6">
    <source>
        <dbReference type="ARBA" id="ARBA00022777"/>
    </source>
</evidence>
<dbReference type="Gene3D" id="2.30.130.10">
    <property type="entry name" value="PUA domain"/>
    <property type="match status" value="1"/>
</dbReference>
<dbReference type="InterPro" id="IPR036974">
    <property type="entry name" value="PUA_sf"/>
</dbReference>
<dbReference type="CDD" id="cd04242">
    <property type="entry name" value="AAK_G5K_ProB"/>
    <property type="match status" value="1"/>
</dbReference>
<dbReference type="UniPathway" id="UPA00098">
    <property type="reaction ID" value="UER00359"/>
</dbReference>
<comment type="pathway">
    <text evidence="8">Amino-acid biosynthesis; L-proline biosynthesis; L-glutamate 5-semialdehyde from L-glutamate: step 1/2.</text>
</comment>
<dbReference type="PATRIC" id="fig|1280952.3.peg.2728"/>
<dbReference type="SUPFAM" id="SSF53633">
    <property type="entry name" value="Carbamate kinase-like"/>
    <property type="match status" value="1"/>
</dbReference>
<comment type="caution">
    <text evidence="10">The sequence shown here is derived from an EMBL/GenBank/DDBJ whole genome shotgun (WGS) entry which is preliminary data.</text>
</comment>
<dbReference type="InterPro" id="IPR001057">
    <property type="entry name" value="Glu/AcGlu_kinase"/>
</dbReference>
<keyword evidence="7 8" id="KW-0067">ATP-binding</keyword>
<dbReference type="Pfam" id="PF00696">
    <property type="entry name" value="AA_kinase"/>
    <property type="match status" value="1"/>
</dbReference>
<dbReference type="OrthoDB" id="9804434at2"/>
<organism evidence="10 11">
    <name type="scientific">Hyphomonas jannaschiana VP2</name>
    <dbReference type="NCBI Taxonomy" id="1280952"/>
    <lineage>
        <taxon>Bacteria</taxon>
        <taxon>Pseudomonadati</taxon>
        <taxon>Pseudomonadota</taxon>
        <taxon>Alphaproteobacteria</taxon>
        <taxon>Hyphomonadales</taxon>
        <taxon>Hyphomonadaceae</taxon>
        <taxon>Hyphomonas</taxon>
    </lineage>
</organism>
<keyword evidence="6 8" id="KW-0418">Kinase</keyword>
<dbReference type="PRINTS" id="PR00474">
    <property type="entry name" value="GLU5KINASE"/>
</dbReference>
<keyword evidence="3 8" id="KW-0641">Proline biosynthesis</keyword>
<dbReference type="SMART" id="SM00359">
    <property type="entry name" value="PUA"/>
    <property type="match status" value="1"/>
</dbReference>
<evidence type="ECO:0000313" key="11">
    <source>
        <dbReference type="Proteomes" id="UP000024816"/>
    </source>
</evidence>
<dbReference type="SUPFAM" id="SSF88697">
    <property type="entry name" value="PUA domain-like"/>
    <property type="match status" value="1"/>
</dbReference>
<gene>
    <name evidence="8" type="primary">proB</name>
    <name evidence="10" type="ORF">HJA_13630</name>
</gene>
<comment type="function">
    <text evidence="8">Catalyzes the transfer of a phosphate group to glutamate to form L-glutamate 5-phosphate.</text>
</comment>
<dbReference type="CDD" id="cd21157">
    <property type="entry name" value="PUA_G5K"/>
    <property type="match status" value="1"/>
</dbReference>
<comment type="caution">
    <text evidence="8">Lacks conserved residue(s) required for the propagation of feature annotation.</text>
</comment>
<dbReference type="InterPro" id="IPR011529">
    <property type="entry name" value="Glu_5kinase"/>
</dbReference>
<comment type="catalytic activity">
    <reaction evidence="8">
        <text>L-glutamate + ATP = L-glutamyl 5-phosphate + ADP</text>
        <dbReference type="Rhea" id="RHEA:14877"/>
        <dbReference type="ChEBI" id="CHEBI:29985"/>
        <dbReference type="ChEBI" id="CHEBI:30616"/>
        <dbReference type="ChEBI" id="CHEBI:58274"/>
        <dbReference type="ChEBI" id="CHEBI:456216"/>
        <dbReference type="EC" id="2.7.2.11"/>
    </reaction>
</comment>
<dbReference type="PROSITE" id="PS50890">
    <property type="entry name" value="PUA"/>
    <property type="match status" value="1"/>
</dbReference>
<evidence type="ECO:0000259" key="9">
    <source>
        <dbReference type="SMART" id="SM00359"/>
    </source>
</evidence>
<dbReference type="GO" id="GO:0003723">
    <property type="term" value="F:RNA binding"/>
    <property type="evidence" value="ECO:0007669"/>
    <property type="project" value="InterPro"/>
</dbReference>
<dbReference type="EMBL" id="ARYJ01000009">
    <property type="protein sequence ID" value="KCZ87246.1"/>
    <property type="molecule type" value="Genomic_DNA"/>
</dbReference>
<dbReference type="RefSeq" id="WP_035583240.1">
    <property type="nucleotide sequence ID" value="NZ_ARYJ01000009.1"/>
</dbReference>
<dbReference type="GO" id="GO:0005524">
    <property type="term" value="F:ATP binding"/>
    <property type="evidence" value="ECO:0007669"/>
    <property type="project" value="UniProtKB-KW"/>
</dbReference>
<accession>A0A059F9L0</accession>
<dbReference type="AlphaFoldDB" id="A0A059F9L0"/>
<dbReference type="Proteomes" id="UP000024816">
    <property type="component" value="Unassembled WGS sequence"/>
</dbReference>
<dbReference type="PROSITE" id="PS00902">
    <property type="entry name" value="GLUTAMATE_5_KINASE"/>
    <property type="match status" value="1"/>
</dbReference>
<evidence type="ECO:0000256" key="3">
    <source>
        <dbReference type="ARBA" id="ARBA00022650"/>
    </source>
</evidence>
<dbReference type="InterPro" id="IPR041739">
    <property type="entry name" value="G5K_ProB"/>
</dbReference>
<dbReference type="FunFam" id="3.40.1160.10:FF:000006">
    <property type="entry name" value="Glutamate 5-kinase"/>
    <property type="match status" value="1"/>
</dbReference>
<evidence type="ECO:0000256" key="5">
    <source>
        <dbReference type="ARBA" id="ARBA00022741"/>
    </source>
</evidence>
<feature type="binding site" evidence="8">
    <location>
        <begin position="209"/>
        <end position="215"/>
    </location>
    <ligand>
        <name>ATP</name>
        <dbReference type="ChEBI" id="CHEBI:30616"/>
    </ligand>
</feature>
<evidence type="ECO:0000256" key="1">
    <source>
        <dbReference type="ARBA" id="ARBA00022490"/>
    </source>
</evidence>
<dbReference type="STRING" id="1280952.HJA_13630"/>